<dbReference type="KEGG" id="mdx:BTO20_06070"/>
<proteinExistence type="predicted"/>
<accession>A0A1Y0BZA9</accession>
<dbReference type="Pfam" id="PF23781">
    <property type="entry name" value="Phage_TAC_16"/>
    <property type="match status" value="1"/>
</dbReference>
<evidence type="ECO:0000256" key="1">
    <source>
        <dbReference type="SAM" id="MobiDB-lite"/>
    </source>
</evidence>
<feature type="compositionally biased region" description="Polar residues" evidence="1">
    <location>
        <begin position="1"/>
        <end position="15"/>
    </location>
</feature>
<keyword evidence="3" id="KW-1185">Reference proteome</keyword>
<evidence type="ECO:0000313" key="2">
    <source>
        <dbReference type="EMBL" id="ART68206.1"/>
    </source>
</evidence>
<dbReference type="EMBL" id="CP020809">
    <property type="protein sequence ID" value="ART68206.1"/>
    <property type="molecule type" value="Genomic_DNA"/>
</dbReference>
<feature type="region of interest" description="Disordered" evidence="1">
    <location>
        <begin position="1"/>
        <end position="24"/>
    </location>
</feature>
<organism evidence="2 3">
    <name type="scientific">Mycobacterium dioxanotrophicus</name>
    <dbReference type="NCBI Taxonomy" id="482462"/>
    <lineage>
        <taxon>Bacteria</taxon>
        <taxon>Bacillati</taxon>
        <taxon>Actinomycetota</taxon>
        <taxon>Actinomycetes</taxon>
        <taxon>Mycobacteriales</taxon>
        <taxon>Mycobacteriaceae</taxon>
        <taxon>Mycobacterium</taxon>
    </lineage>
</organism>
<protein>
    <recommendedName>
        <fullName evidence="4">Tail assembly chaperone</fullName>
    </recommendedName>
</protein>
<dbReference type="Proteomes" id="UP000195331">
    <property type="component" value="Chromosome"/>
</dbReference>
<gene>
    <name evidence="2" type="ORF">BTO20_06070</name>
</gene>
<name>A0A1Y0BZA9_9MYCO</name>
<evidence type="ECO:0008006" key="4">
    <source>
        <dbReference type="Google" id="ProtNLM"/>
    </source>
</evidence>
<reference evidence="2 3" key="1">
    <citation type="submission" date="2017-04" db="EMBL/GenBank/DDBJ databases">
        <title>Whole Genome Sequence of 1,4-Dioxane Degrading Bacterium Mycobacterium dioxanotrophicus PH-06.</title>
        <authorList>
            <person name="He Y."/>
        </authorList>
    </citation>
    <scope>NUCLEOTIDE SEQUENCE [LARGE SCALE GENOMIC DNA]</scope>
    <source>
        <strain evidence="2 3">PH-06</strain>
    </source>
</reference>
<sequence>MLGMSTFASDGTELTSPAVPEPPVVEPDAAVVVEPEVVESDSLAVVRDDDDAIHDAEVVVADDEPAADEKWVHQSEWKYDWLDYKGDKLAIRVPHQNALTALFQAGQQCSPEFQADLTQKFVKRHISQESIERVLERMSDPDDEEYAAVEIGVWGDLLRIIAKIGGDRATRDAEALLAVQSGKTKA</sequence>
<evidence type="ECO:0000313" key="3">
    <source>
        <dbReference type="Proteomes" id="UP000195331"/>
    </source>
</evidence>
<dbReference type="InterPro" id="IPR056927">
    <property type="entry name" value="Phage_TAC"/>
</dbReference>
<dbReference type="AlphaFoldDB" id="A0A1Y0BZA9"/>